<keyword evidence="3" id="KW-1185">Reference proteome</keyword>
<sequence length="246" mass="27010">MTDSRPSASVGGLPGPDSQHYPDVAPFGSLYAALRDAANTAGYQLRVDPHRTIGWHRTGAWAEQAPRDVNVVMGSRSRIFTIQFSLRQTILAAGSTDDLHAVVGSLHLWLGGASLRELGANWPFVRFGELSEARERGDAAEIAALKWRQMQSSTARHLADLHAFIDAAIEEPRLRALFPTTSHSTLWFSRTTDWPYTRDLPLVTPLGEARYQVRERDGHLHEPTDAAQSVALILAALNTPSEASPN</sequence>
<reference evidence="3" key="1">
    <citation type="journal article" date="2019" name="Int. J. Syst. Evol. Microbiol.">
        <title>The Global Catalogue of Microorganisms (GCM) 10K type strain sequencing project: providing services to taxonomists for standard genome sequencing and annotation.</title>
        <authorList>
            <consortium name="The Broad Institute Genomics Platform"/>
            <consortium name="The Broad Institute Genome Sequencing Center for Infectious Disease"/>
            <person name="Wu L."/>
            <person name="Ma J."/>
        </authorList>
    </citation>
    <scope>NUCLEOTIDE SEQUENCE [LARGE SCALE GENOMIC DNA]</scope>
    <source>
        <strain evidence="3">JCM 16013</strain>
    </source>
</reference>
<evidence type="ECO:0000313" key="3">
    <source>
        <dbReference type="Proteomes" id="UP001499854"/>
    </source>
</evidence>
<protein>
    <submittedName>
        <fullName evidence="2">Uncharacterized protein</fullName>
    </submittedName>
</protein>
<name>A0ABP5EDX0_9ACTN</name>
<evidence type="ECO:0000256" key="1">
    <source>
        <dbReference type="SAM" id="MobiDB-lite"/>
    </source>
</evidence>
<dbReference type="InterPro" id="IPR045682">
    <property type="entry name" value="DUF6193"/>
</dbReference>
<dbReference type="RefSeq" id="WP_344661239.1">
    <property type="nucleotide sequence ID" value="NZ_BAAAQM010000051.1"/>
</dbReference>
<organism evidence="2 3">
    <name type="scientific">Catenulispora subtropica</name>
    <dbReference type="NCBI Taxonomy" id="450798"/>
    <lineage>
        <taxon>Bacteria</taxon>
        <taxon>Bacillati</taxon>
        <taxon>Actinomycetota</taxon>
        <taxon>Actinomycetes</taxon>
        <taxon>Catenulisporales</taxon>
        <taxon>Catenulisporaceae</taxon>
        <taxon>Catenulispora</taxon>
    </lineage>
</organism>
<comment type="caution">
    <text evidence="2">The sequence shown here is derived from an EMBL/GenBank/DDBJ whole genome shotgun (WGS) entry which is preliminary data.</text>
</comment>
<proteinExistence type="predicted"/>
<gene>
    <name evidence="2" type="ORF">GCM10009838_67610</name>
</gene>
<accession>A0ABP5EDX0</accession>
<dbReference type="EMBL" id="BAAAQM010000051">
    <property type="protein sequence ID" value="GAA1993914.1"/>
    <property type="molecule type" value="Genomic_DNA"/>
</dbReference>
<dbReference type="Pfam" id="PF19692">
    <property type="entry name" value="DUF6193"/>
    <property type="match status" value="1"/>
</dbReference>
<evidence type="ECO:0000313" key="2">
    <source>
        <dbReference type="EMBL" id="GAA1993914.1"/>
    </source>
</evidence>
<feature type="region of interest" description="Disordered" evidence="1">
    <location>
        <begin position="1"/>
        <end position="21"/>
    </location>
</feature>
<dbReference type="Proteomes" id="UP001499854">
    <property type="component" value="Unassembled WGS sequence"/>
</dbReference>